<evidence type="ECO:0000313" key="3">
    <source>
        <dbReference type="Proteomes" id="UP001500908"/>
    </source>
</evidence>
<dbReference type="Proteomes" id="UP001500908">
    <property type="component" value="Unassembled WGS sequence"/>
</dbReference>
<reference evidence="3" key="1">
    <citation type="journal article" date="2019" name="Int. J. Syst. Evol. Microbiol.">
        <title>The Global Catalogue of Microorganisms (GCM) 10K type strain sequencing project: providing services to taxonomists for standard genome sequencing and annotation.</title>
        <authorList>
            <consortium name="The Broad Institute Genomics Platform"/>
            <consortium name="The Broad Institute Genome Sequencing Center for Infectious Disease"/>
            <person name="Wu L."/>
            <person name="Ma J."/>
        </authorList>
    </citation>
    <scope>NUCLEOTIDE SEQUENCE [LARGE SCALE GENOMIC DNA]</scope>
    <source>
        <strain evidence="3">JCM 17137</strain>
    </source>
</reference>
<sequence>MGRGPALAQATRRGIPTPVTALPQAAEIAKRSRHERWETPHALLDPHRPQAPRAPGEDGRTHRLGCPGLRGTRTVDKGIEPGGARCPYW</sequence>
<comment type="caution">
    <text evidence="2">The sequence shown here is derived from an EMBL/GenBank/DDBJ whole genome shotgun (WGS) entry which is preliminary data.</text>
</comment>
<protein>
    <submittedName>
        <fullName evidence="2">Uncharacterized protein</fullName>
    </submittedName>
</protein>
<evidence type="ECO:0000256" key="1">
    <source>
        <dbReference type="SAM" id="MobiDB-lite"/>
    </source>
</evidence>
<keyword evidence="3" id="KW-1185">Reference proteome</keyword>
<organism evidence="2 3">
    <name type="scientific">Salinactinospora qingdaonensis</name>
    <dbReference type="NCBI Taxonomy" id="702744"/>
    <lineage>
        <taxon>Bacteria</taxon>
        <taxon>Bacillati</taxon>
        <taxon>Actinomycetota</taxon>
        <taxon>Actinomycetes</taxon>
        <taxon>Streptosporangiales</taxon>
        <taxon>Nocardiopsidaceae</taxon>
        <taxon>Salinactinospora</taxon>
    </lineage>
</organism>
<gene>
    <name evidence="2" type="ORF">GCM10022402_46050</name>
</gene>
<dbReference type="EMBL" id="BAABDD010000038">
    <property type="protein sequence ID" value="GAA3763403.1"/>
    <property type="molecule type" value="Genomic_DNA"/>
</dbReference>
<proteinExistence type="predicted"/>
<accession>A0ABP7GHK8</accession>
<feature type="compositionally biased region" description="Basic and acidic residues" evidence="1">
    <location>
        <begin position="35"/>
        <end position="48"/>
    </location>
</feature>
<evidence type="ECO:0000313" key="2">
    <source>
        <dbReference type="EMBL" id="GAA3763403.1"/>
    </source>
</evidence>
<name>A0ABP7GHK8_9ACTN</name>
<feature type="region of interest" description="Disordered" evidence="1">
    <location>
        <begin position="26"/>
        <end position="89"/>
    </location>
</feature>